<evidence type="ECO:0000256" key="12">
    <source>
        <dbReference type="ARBA" id="ARBA00023773"/>
    </source>
</evidence>
<comment type="subunit">
    <text evidence="14">Oligomer of disulfide-linked homodimers.</text>
</comment>
<keyword evidence="3" id="KW-0964">Secreted</keyword>
<dbReference type="EMBL" id="CAJPWZ010002998">
    <property type="protein sequence ID" value="CAG2249792.1"/>
    <property type="molecule type" value="Genomic_DNA"/>
</dbReference>
<dbReference type="GO" id="GO:0006508">
    <property type="term" value="P:proteolysis"/>
    <property type="evidence" value="ECO:0007669"/>
    <property type="project" value="UniProtKB-KW"/>
</dbReference>
<dbReference type="Proteomes" id="UP000683360">
    <property type="component" value="Unassembled WGS sequence"/>
</dbReference>
<keyword evidence="2" id="KW-0217">Developmental protein</keyword>
<dbReference type="PROSITE" id="PS00022">
    <property type="entry name" value="EGF_1"/>
    <property type="match status" value="1"/>
</dbReference>
<evidence type="ECO:0000256" key="10">
    <source>
        <dbReference type="ARBA" id="ARBA00022837"/>
    </source>
</evidence>
<keyword evidence="6" id="KW-0479">Metal-binding</keyword>
<evidence type="ECO:0000313" key="18">
    <source>
        <dbReference type="EMBL" id="CAG2249792.1"/>
    </source>
</evidence>
<dbReference type="GO" id="GO:0008236">
    <property type="term" value="F:serine-type peptidase activity"/>
    <property type="evidence" value="ECO:0007669"/>
    <property type="project" value="UniProtKB-KW"/>
</dbReference>
<accession>A0A8S3V554</accession>
<evidence type="ECO:0000259" key="17">
    <source>
        <dbReference type="PROSITE" id="PS01186"/>
    </source>
</evidence>
<dbReference type="InterPro" id="IPR000742">
    <property type="entry name" value="EGF"/>
</dbReference>
<organism evidence="18 19">
    <name type="scientific">Mytilus edulis</name>
    <name type="common">Blue mussel</name>
    <dbReference type="NCBI Taxonomy" id="6550"/>
    <lineage>
        <taxon>Eukaryota</taxon>
        <taxon>Metazoa</taxon>
        <taxon>Spiralia</taxon>
        <taxon>Lophotrochozoa</taxon>
        <taxon>Mollusca</taxon>
        <taxon>Bivalvia</taxon>
        <taxon>Autobranchia</taxon>
        <taxon>Pteriomorphia</taxon>
        <taxon>Mytilida</taxon>
        <taxon>Mytiloidea</taxon>
        <taxon>Mytilidae</taxon>
        <taxon>Mytilinae</taxon>
        <taxon>Mytilus</taxon>
    </lineage>
</organism>
<dbReference type="InterPro" id="IPR049419">
    <property type="entry name" value="Reelin_subrepeat-B"/>
</dbReference>
<comment type="function">
    <text evidence="15">Extracellular matrix serine protease secreted by pioneer neurons that plays a role in layering of neurons in the cerebral cortex and cerebellum by coordinating cell positioning during neurodevelopment. Regulates microtubule function in neurons and neuronal migration. Binding to the extracellular domains of lipoprotein receptors VLDLR and LRP8/APOER2 induces tyrosine phosphorylation of DAB1 and modulation of TAU phosphorylation. Affects migration of sympathetic preganglionic neurons in the spinal cord, where it seems to act as a barrier to neuronal migration. Enzymatic activity is important for the modulation of cell adhesion.</text>
</comment>
<dbReference type="Pfam" id="PF21471">
    <property type="entry name" value="Reelin_subrepeat-B"/>
    <property type="match status" value="7"/>
</dbReference>
<keyword evidence="9" id="KW-0862">Zinc</keyword>
<comment type="caution">
    <text evidence="18">The sequence shown here is derived from an EMBL/GenBank/DDBJ whole genome shotgun (WGS) entry which is preliminary data.</text>
</comment>
<proteinExistence type="inferred from homology"/>
<dbReference type="GO" id="GO:0046872">
    <property type="term" value="F:metal ion binding"/>
    <property type="evidence" value="ECO:0007669"/>
    <property type="project" value="UniProtKB-KW"/>
</dbReference>
<keyword evidence="5" id="KW-0645">Protease</keyword>
<dbReference type="SUPFAM" id="SSF50939">
    <property type="entry name" value="Sialidases"/>
    <property type="match status" value="2"/>
</dbReference>
<evidence type="ECO:0000256" key="15">
    <source>
        <dbReference type="ARBA" id="ARBA00046064"/>
    </source>
</evidence>
<gene>
    <name evidence="18" type="ORF">MEDL_61533</name>
</gene>
<dbReference type="Pfam" id="PF23106">
    <property type="entry name" value="EGF_Teneurin"/>
    <property type="match status" value="1"/>
</dbReference>
<protein>
    <recommendedName>
        <fullName evidence="13">Reelin</fullName>
    </recommendedName>
</protein>
<comment type="subcellular location">
    <subcellularLocation>
        <location evidence="1">Secreted</location>
        <location evidence="1">Extracellular space</location>
        <location evidence="1">Extracellular matrix</location>
    </subcellularLocation>
</comment>
<evidence type="ECO:0000256" key="4">
    <source>
        <dbReference type="ARBA" id="ARBA00022530"/>
    </source>
</evidence>
<dbReference type="FunFam" id="2.60.120.260:FF:000003">
    <property type="entry name" value="Reelin"/>
    <property type="match status" value="1"/>
</dbReference>
<evidence type="ECO:0000256" key="9">
    <source>
        <dbReference type="ARBA" id="ARBA00022833"/>
    </source>
</evidence>
<evidence type="ECO:0000256" key="7">
    <source>
        <dbReference type="ARBA" id="ARBA00022801"/>
    </source>
</evidence>
<keyword evidence="10" id="KW-0106">Calcium</keyword>
<evidence type="ECO:0000256" key="3">
    <source>
        <dbReference type="ARBA" id="ARBA00022525"/>
    </source>
</evidence>
<evidence type="ECO:0000259" key="16">
    <source>
        <dbReference type="PROSITE" id="PS00022"/>
    </source>
</evidence>
<keyword evidence="4" id="KW-0272">Extracellular matrix</keyword>
<dbReference type="GO" id="GO:0070325">
    <property type="term" value="F:lipoprotein particle receptor binding"/>
    <property type="evidence" value="ECO:0007669"/>
    <property type="project" value="InterPro"/>
</dbReference>
<dbReference type="PROSITE" id="PS01186">
    <property type="entry name" value="EGF_2"/>
    <property type="match status" value="1"/>
</dbReference>
<feature type="domain" description="EGF-like" evidence="16 17">
    <location>
        <begin position="736"/>
        <end position="747"/>
    </location>
</feature>
<evidence type="ECO:0000256" key="5">
    <source>
        <dbReference type="ARBA" id="ARBA00022670"/>
    </source>
</evidence>
<reference evidence="18" key="1">
    <citation type="submission" date="2021-03" db="EMBL/GenBank/DDBJ databases">
        <authorList>
            <person name="Bekaert M."/>
        </authorList>
    </citation>
    <scope>NUCLEOTIDE SEQUENCE</scope>
</reference>
<evidence type="ECO:0000256" key="13">
    <source>
        <dbReference type="ARBA" id="ARBA00023900"/>
    </source>
</evidence>
<dbReference type="InterPro" id="IPR034968">
    <property type="entry name" value="Reelin"/>
</dbReference>
<sequence>MKTWHPLVPNCAEVSSARCFDVDLSPSIYYGGTSAFWRRVIIPLDNVYVCGLVNGTSQPLSHRFNKKKWWIWSGARLSYHCDTLVSGPSLTFRNSGERVLTTRDLDLSTASLIQFFMRLGCKKTPPNLATFPVYLQYSNNGGVSWTSIQQFDFNKYSNRPTYIALHLPENARTNNTRIRWIQHSLNGTFLEDWAIDHIFIGGDMHGVEPLQDDPMLPRETSWLLFPGGNLENVCQSESKVIQFNGNSTVRYAMSGDVIVEDGSFMQFNVTMGCGPSKDCYHVEIQYSHDMGISWKNLQPACGQNDVDCKRFAPGSSLVSDVNIGWNRVTVPLPYYSKSKQTRFRWIQINHYKSDQVWALSHIYVGRDCYLMCSGHGHCSDTGCLCDKDWSGFSCEEPTITLPHYLYDTFSTSTVNSQLWKKVIGARVEQPCQVLAAGNALHFVEDCSRLLITTDLDLRQAKFIQFSFMFGCNSMPSNRNQGVLVDYSVDGGIKWMPIMELYYALYRSPKFVTVNLPQNARKNGVRIRWLQNESSNKQGADWLLDNVRIGGSLTNPNTLVSHFDSINDEEWLRSDNVQSDSYCGTSDVAMGAPLENEDSVLISRDVDVLDDHMLQYEINVGCGQPWNRSVLPVHLQYSTDDGLSWRYLTPQCLPSDPQCNGGPQMASLYHNEPMGMWRRFTYKLNGLPVSRGTRFRWTQKADRGSDNTHSWGLRNVFIGPACPGHCNGRGLCVIDRCDCDQGYTGSDCSILTDNNPTELKDNFENPNVNKSKWSLVEGGNIQKGCHDMVEDTAMVMGGPGNRQLVTVNLDLQSAKFIKYVAVIGGQSSQEGCFVPNSPEHSVVLQYSTNGGIDWKTLHVLSYGSYLHPKKDYIILPVDARSPNTLVRWWQGLAQDGSQKGPQWQIDNVFIGGSEINPSSMMTDFDNIQGDQSWEFSPYGKIQEDICTHHDKSMFWDSGAGSRSFTTGEMIVQYGYMLQFEIVVGCDRHVNACNPYPPIRLEYNKNPHSDQWSLLQPLCLPDHNTLMECQPSYYHAPSVYTPEGYPSWTLVTMELKDKVFSGNTRFRWKQDASEVDGTMWALNHIYVGEKCPDMCNGRGICKDGICHCQSGHGVSCRPVKFGMLRKMHETFEGRIYPRYWESITGGGIGFGCGALLPYAHGKTLYFNGCGLREARTAEMDLSRALKIMFVLQIGCKQQTVSCNVNVRAESYRGILLQYSTNKGAEWKLLARHDPSHYLNPKRAMYDLPSDAKVVGVQIRWWQPVHDGVGHDQWAIDSVEIIPDHNSYSSMLQRRKRRKA</sequence>
<dbReference type="InterPro" id="IPR036278">
    <property type="entry name" value="Sialidase_sf"/>
</dbReference>
<keyword evidence="8" id="KW-0720">Serine protease</keyword>
<dbReference type="GO" id="GO:0007417">
    <property type="term" value="P:central nervous system development"/>
    <property type="evidence" value="ECO:0007669"/>
    <property type="project" value="InterPro"/>
</dbReference>
<evidence type="ECO:0000256" key="1">
    <source>
        <dbReference type="ARBA" id="ARBA00004498"/>
    </source>
</evidence>
<dbReference type="GO" id="GO:0007155">
    <property type="term" value="P:cell adhesion"/>
    <property type="evidence" value="ECO:0007669"/>
    <property type="project" value="UniProtKB-KW"/>
</dbReference>
<evidence type="ECO:0000256" key="11">
    <source>
        <dbReference type="ARBA" id="ARBA00022889"/>
    </source>
</evidence>
<keyword evidence="19" id="KW-1185">Reference proteome</keyword>
<dbReference type="Gene3D" id="2.60.120.260">
    <property type="entry name" value="Galactose-binding domain-like"/>
    <property type="match status" value="7"/>
</dbReference>
<keyword evidence="11" id="KW-0130">Cell adhesion</keyword>
<keyword evidence="7 18" id="KW-0378">Hydrolase</keyword>
<comment type="similarity">
    <text evidence="12">Belongs to the reelin family.</text>
</comment>
<dbReference type="OrthoDB" id="6107065at2759"/>
<evidence type="ECO:0000256" key="6">
    <source>
        <dbReference type="ARBA" id="ARBA00022723"/>
    </source>
</evidence>
<evidence type="ECO:0000256" key="2">
    <source>
        <dbReference type="ARBA" id="ARBA00022473"/>
    </source>
</evidence>
<dbReference type="GO" id="GO:0001764">
    <property type="term" value="P:neuron migration"/>
    <property type="evidence" value="ECO:0007669"/>
    <property type="project" value="InterPro"/>
</dbReference>
<evidence type="ECO:0000313" key="19">
    <source>
        <dbReference type="Proteomes" id="UP000683360"/>
    </source>
</evidence>
<name>A0A8S3V554_MYTED</name>
<dbReference type="PANTHER" id="PTHR11841:SF1">
    <property type="entry name" value="REELIN"/>
    <property type="match status" value="1"/>
</dbReference>
<evidence type="ECO:0000256" key="8">
    <source>
        <dbReference type="ARBA" id="ARBA00022825"/>
    </source>
</evidence>
<dbReference type="PANTHER" id="PTHR11841">
    <property type="entry name" value="REELIN"/>
    <property type="match status" value="1"/>
</dbReference>
<evidence type="ECO:0000256" key="14">
    <source>
        <dbReference type="ARBA" id="ARBA00044961"/>
    </source>
</evidence>